<feature type="region of interest" description="Disordered" evidence="2">
    <location>
        <begin position="171"/>
        <end position="233"/>
    </location>
</feature>
<evidence type="ECO:0000256" key="2">
    <source>
        <dbReference type="SAM" id="MobiDB-lite"/>
    </source>
</evidence>
<name>A0A9W8S8G5_9HYPO</name>
<dbReference type="EMBL" id="JAOQAZ010000005">
    <property type="protein sequence ID" value="KAJ4266506.1"/>
    <property type="molecule type" value="Genomic_DNA"/>
</dbReference>
<dbReference type="Proteomes" id="UP001152049">
    <property type="component" value="Unassembled WGS sequence"/>
</dbReference>
<feature type="compositionally biased region" description="Low complexity" evidence="2">
    <location>
        <begin position="335"/>
        <end position="346"/>
    </location>
</feature>
<evidence type="ECO:0000259" key="3">
    <source>
        <dbReference type="Pfam" id="PF10544"/>
    </source>
</evidence>
<keyword evidence="5" id="KW-1185">Reference proteome</keyword>
<feature type="coiled-coil region" evidence="1">
    <location>
        <begin position="551"/>
        <end position="601"/>
    </location>
</feature>
<dbReference type="AlphaFoldDB" id="A0A9W8S8G5"/>
<gene>
    <name evidence="4" type="ORF">NW762_004493</name>
</gene>
<keyword evidence="1" id="KW-0175">Coiled coil</keyword>
<dbReference type="PANTHER" id="PTHR28094:SF1">
    <property type="entry name" value="MEIOTICALLY UP-REGULATED GENE 113 PROTEIN"/>
    <property type="match status" value="1"/>
</dbReference>
<feature type="domain" description="Bacteriophage T5 Orf172 DNA-binding" evidence="3">
    <location>
        <begin position="423"/>
        <end position="497"/>
    </location>
</feature>
<feature type="compositionally biased region" description="Polar residues" evidence="2">
    <location>
        <begin position="252"/>
        <end position="269"/>
    </location>
</feature>
<accession>A0A9W8S8G5</accession>
<dbReference type="OrthoDB" id="3511049at2759"/>
<dbReference type="Pfam" id="PF10544">
    <property type="entry name" value="T5orf172"/>
    <property type="match status" value="1"/>
</dbReference>
<comment type="caution">
    <text evidence="4">The sequence shown here is derived from an EMBL/GenBank/DDBJ whole genome shotgun (WGS) entry which is preliminary data.</text>
</comment>
<reference evidence="4" key="1">
    <citation type="submission" date="2022-09" db="EMBL/GenBank/DDBJ databases">
        <title>Fusarium specimens isolated from Avocado Roots.</title>
        <authorList>
            <person name="Stajich J."/>
            <person name="Roper C."/>
            <person name="Heimlech-Rivalta G."/>
        </authorList>
    </citation>
    <scope>NUCLEOTIDE SEQUENCE</scope>
    <source>
        <strain evidence="4">CF00136</strain>
    </source>
</reference>
<dbReference type="PANTHER" id="PTHR28094">
    <property type="entry name" value="MEIOTICALLY UP-REGULATED GENE 113 PROTEIN"/>
    <property type="match status" value="1"/>
</dbReference>
<organism evidence="4 5">
    <name type="scientific">Fusarium torreyae</name>
    <dbReference type="NCBI Taxonomy" id="1237075"/>
    <lineage>
        <taxon>Eukaryota</taxon>
        <taxon>Fungi</taxon>
        <taxon>Dikarya</taxon>
        <taxon>Ascomycota</taxon>
        <taxon>Pezizomycotina</taxon>
        <taxon>Sordariomycetes</taxon>
        <taxon>Hypocreomycetidae</taxon>
        <taxon>Hypocreales</taxon>
        <taxon>Nectriaceae</taxon>
        <taxon>Fusarium</taxon>
    </lineage>
</organism>
<dbReference type="InterPro" id="IPR053006">
    <property type="entry name" value="Meiosis_regulatory"/>
</dbReference>
<feature type="region of interest" description="Disordered" evidence="2">
    <location>
        <begin position="125"/>
        <end position="158"/>
    </location>
</feature>
<sequence length="608" mass="69233">MDTGNDTLDGLRSLYDALEIPQTGQIKCFARLQNLNRCPHGLPNTRKLYINGILEDIVARNSKNEDAKALEAVQSALVKLTELLECSNAKRLEPHARGCVVDGKRYSKQGTYILFIVSSRLQSWQSQRRMNQDPSNRSPPSTPPKLGPSTPKTGRTHDRYLIEVNCKEDDEGEVVEGSSEAWKQASLRRPKLARENQMRAQETLATPTRPRGSRSRHSNIHATVVQEEPRDSLFSPTLEADRLIMSPGSVASPASSEVFTPCSTVSTPDSLRGTPELYSRRSIHRHSSCEKQREESPTRRSGLADDSMLLSDMMQRMDLNEEDVNAESETKQSVEEPLSSSPSRLPMKFSLKKQLGTSPVRLILKYMTDSVSEKSLDSGYVYCFAEKSAPGYLKIGYTTSKELNGNIEPPISSSAKKRNKDKVRERLQRWAHSCDHDLDPRFELYMPCAVRMMEGLIHRTLHEEGRKAVCPSRRCHKKHTEWFEISESEALAVAKVWQQFSESMPYNDMAELSELWQKHVSIHRRAHGSLATREWLATEWATTVVDVTNRGEKMKKKMERLQYNLAQVQEKRRAAERQQELNKAKILVAQEEEELLQRELEKLNICNV</sequence>
<feature type="region of interest" description="Disordered" evidence="2">
    <location>
        <begin position="322"/>
        <end position="346"/>
    </location>
</feature>
<proteinExistence type="predicted"/>
<evidence type="ECO:0000313" key="4">
    <source>
        <dbReference type="EMBL" id="KAJ4266506.1"/>
    </source>
</evidence>
<dbReference type="InterPro" id="IPR018306">
    <property type="entry name" value="Phage_T5_Orf172_DNA-bd"/>
</dbReference>
<evidence type="ECO:0000256" key="1">
    <source>
        <dbReference type="SAM" id="Coils"/>
    </source>
</evidence>
<evidence type="ECO:0000313" key="5">
    <source>
        <dbReference type="Proteomes" id="UP001152049"/>
    </source>
</evidence>
<feature type="compositionally biased region" description="Basic and acidic residues" evidence="2">
    <location>
        <begin position="287"/>
        <end position="298"/>
    </location>
</feature>
<protein>
    <recommendedName>
        <fullName evidence="3">Bacteriophage T5 Orf172 DNA-binding domain-containing protein</fullName>
    </recommendedName>
</protein>
<feature type="region of interest" description="Disordered" evidence="2">
    <location>
        <begin position="250"/>
        <end position="306"/>
    </location>
</feature>